<evidence type="ECO:0000256" key="12">
    <source>
        <dbReference type="SAM" id="SignalP"/>
    </source>
</evidence>
<dbReference type="InterPro" id="IPR023996">
    <property type="entry name" value="TonB-dep_OMP_SusC/RagA"/>
</dbReference>
<name>A0AAE3KXF6_9BACT</name>
<evidence type="ECO:0000256" key="6">
    <source>
        <dbReference type="ARBA" id="ARBA00023004"/>
    </source>
</evidence>
<dbReference type="PROSITE" id="PS52016">
    <property type="entry name" value="TONB_DEPENDENT_REC_3"/>
    <property type="match status" value="1"/>
</dbReference>
<reference evidence="14 15" key="1">
    <citation type="submission" date="2018-11" db="EMBL/GenBank/DDBJ databases">
        <title>Novel bacteria species description.</title>
        <authorList>
            <person name="Han J.-H."/>
        </authorList>
    </citation>
    <scope>NUCLEOTIDE SEQUENCE [LARGE SCALE GENOMIC DNA]</scope>
    <source>
        <strain evidence="14 15">KCTC23259</strain>
    </source>
</reference>
<dbReference type="InterPro" id="IPR008969">
    <property type="entry name" value="CarboxyPept-like_regulatory"/>
</dbReference>
<dbReference type="NCBIfam" id="TIGR04057">
    <property type="entry name" value="SusC_RagA_signa"/>
    <property type="match status" value="1"/>
</dbReference>
<comment type="subcellular location">
    <subcellularLocation>
        <location evidence="1 11">Cell outer membrane</location>
        <topology evidence="1 11">Multi-pass membrane protein</topology>
    </subcellularLocation>
</comment>
<evidence type="ECO:0000256" key="4">
    <source>
        <dbReference type="ARBA" id="ARBA00022496"/>
    </source>
</evidence>
<feature type="chain" id="PRO_5042194402" evidence="12">
    <location>
        <begin position="24"/>
        <end position="1059"/>
    </location>
</feature>
<keyword evidence="8" id="KW-0798">TonB box</keyword>
<dbReference type="PANTHER" id="PTHR32552">
    <property type="entry name" value="FERRICHROME IRON RECEPTOR-RELATED"/>
    <property type="match status" value="1"/>
</dbReference>
<dbReference type="InterPro" id="IPR023997">
    <property type="entry name" value="TonB-dep_OMP_SusC/RagA_CS"/>
</dbReference>
<keyword evidence="15" id="KW-1185">Reference proteome</keyword>
<keyword evidence="4" id="KW-0410">Iron transport</keyword>
<feature type="signal peptide" evidence="12">
    <location>
        <begin position="1"/>
        <end position="23"/>
    </location>
</feature>
<keyword evidence="10 11" id="KW-0998">Cell outer membrane</keyword>
<dbReference type="AlphaFoldDB" id="A0AAE3KXF6"/>
<proteinExistence type="inferred from homology"/>
<gene>
    <name evidence="14" type="ORF">EGI31_18300</name>
</gene>
<dbReference type="GO" id="GO:0009279">
    <property type="term" value="C:cell outer membrane"/>
    <property type="evidence" value="ECO:0007669"/>
    <property type="project" value="UniProtKB-SubCell"/>
</dbReference>
<comment type="caution">
    <text evidence="14">The sequence shown here is derived from an EMBL/GenBank/DDBJ whole genome shotgun (WGS) entry which is preliminary data.</text>
</comment>
<feature type="domain" description="TonB-dependent receptor plug" evidence="13">
    <location>
        <begin position="119"/>
        <end position="232"/>
    </location>
</feature>
<comment type="similarity">
    <text evidence="11">Belongs to the TonB-dependent receptor family.</text>
</comment>
<evidence type="ECO:0000256" key="5">
    <source>
        <dbReference type="ARBA" id="ARBA00022692"/>
    </source>
</evidence>
<dbReference type="InterPro" id="IPR037066">
    <property type="entry name" value="Plug_dom_sf"/>
</dbReference>
<keyword evidence="12" id="KW-0732">Signal</keyword>
<dbReference type="Gene3D" id="2.60.40.1120">
    <property type="entry name" value="Carboxypeptidase-like, regulatory domain"/>
    <property type="match status" value="1"/>
</dbReference>
<keyword evidence="7" id="KW-0406">Ion transport</keyword>
<dbReference type="SUPFAM" id="SSF56935">
    <property type="entry name" value="Porins"/>
    <property type="match status" value="1"/>
</dbReference>
<accession>A0AAE3KXF6</accession>
<evidence type="ECO:0000256" key="2">
    <source>
        <dbReference type="ARBA" id="ARBA00022448"/>
    </source>
</evidence>
<evidence type="ECO:0000256" key="8">
    <source>
        <dbReference type="ARBA" id="ARBA00023077"/>
    </source>
</evidence>
<keyword evidence="9 11" id="KW-0472">Membrane</keyword>
<evidence type="ECO:0000256" key="3">
    <source>
        <dbReference type="ARBA" id="ARBA00022452"/>
    </source>
</evidence>
<dbReference type="InterPro" id="IPR012910">
    <property type="entry name" value="Plug_dom"/>
</dbReference>
<keyword evidence="2 11" id="KW-0813">Transport</keyword>
<sequence length="1059" mass="115586">MKKMKRILRLSFILLFAPVLMMAQEKKVTGIVSSVSDGILPGVSVLVKGTSQGTVTDSQGKFSVTLTNPDAVLVFSAIGFTPMEVAVKSKTTLDILMETDSKLLNEVVVTALGISREKKSLGFSQQEVKGENLTESRSTNVANALSGKVAGVRISANGGPGSGSTIQIRGSSSVSGNNQPLIVVDGVPLQQDNNKQFGGGISEINPDNIKEVSVLKGPNAAALYGSRAANGVILITTKNGAGTKGLGIEFNTNYTVERPLVKPDFQDIYGGGNGYRTWYSDGWSGVIAPDAYSQYAAAYGSVIPGRTTGTDGTDESWGAPMDGRLVRQWWTGKDVAPLTPQPNNWEEFWDTGTSATNSIALSGGNDKGSFRMSYSNLTQKGIAAFNGFNRNNFKLNSAYTINKFLSVNTSGEYIKSGGNRTFTGGDQFIWSHRHVSWDQLANWRDYTGVHIQRAVAGRLPDSDPPNWQHTFFTNPFYANELLPNINDKDRLVGNISLNIKINENLKALIRTGTDIWTDTRTNIYNFERVRNGNKTPGRYSEEVLRSQETNHDFLLTYDRMFGKNFSLVASAGGAQRTNFYKRNFTNVAELVVDGVYNLGNSNPSQNTVASTITESEVQSVYASSQFGYKNALFLDVSARNDWSSTLPSIDRSYFYPSVSGSAVLTDLLSISNPILSYGKVRASWAQVGNDADPYQLEQTFRAAGSWNGSVPQYFENLTISNATLKPEITTGIEFGLDLKFLKNRLSLDATYYNQTTKNQILGVEISKASGYDKRILNAGKISNKGVEISLSGSPLSSSSKLKWEIGLNYARNRNLVEELAEGLDTYTLQERRGLISIAKVGQPYGTLFGIGFVRSPDGQVVYNNGLPVVDNTPKILGNVQPKWTGGFSNSFTYKRFVLSALVDAKIGGDLFDEGTGTARWTGQYEETAIGREEGVIGTGVMNIGTAEKPNYVANDVVVAANQLYGFNNPRRFHEASIHDGTYVKLREMSFGYKIPDRIAQKLKIQSAKFSVVGRNLAILFKNTPHIDPEVDRFGGNSQGFAYGELPNSRSLGFNLNLGF</sequence>
<evidence type="ECO:0000313" key="14">
    <source>
        <dbReference type="EMBL" id="MCP9764890.1"/>
    </source>
</evidence>
<evidence type="ECO:0000256" key="11">
    <source>
        <dbReference type="PROSITE-ProRule" id="PRU01360"/>
    </source>
</evidence>
<dbReference type="EMBL" id="RJUF01000177">
    <property type="protein sequence ID" value="MCP9764890.1"/>
    <property type="molecule type" value="Genomic_DNA"/>
</dbReference>
<dbReference type="InterPro" id="IPR036942">
    <property type="entry name" value="Beta-barrel_TonB_sf"/>
</dbReference>
<keyword evidence="5 11" id="KW-0812">Transmembrane</keyword>
<evidence type="ECO:0000313" key="15">
    <source>
        <dbReference type="Proteomes" id="UP001204144"/>
    </source>
</evidence>
<dbReference type="SUPFAM" id="SSF49464">
    <property type="entry name" value="Carboxypeptidase regulatory domain-like"/>
    <property type="match status" value="1"/>
</dbReference>
<evidence type="ECO:0000256" key="9">
    <source>
        <dbReference type="ARBA" id="ARBA00023136"/>
    </source>
</evidence>
<keyword evidence="3 11" id="KW-1134">Transmembrane beta strand</keyword>
<keyword evidence="6" id="KW-0408">Iron</keyword>
<dbReference type="Proteomes" id="UP001204144">
    <property type="component" value="Unassembled WGS sequence"/>
</dbReference>
<dbReference type="GO" id="GO:0006826">
    <property type="term" value="P:iron ion transport"/>
    <property type="evidence" value="ECO:0007669"/>
    <property type="project" value="UniProtKB-KW"/>
</dbReference>
<dbReference type="NCBIfam" id="TIGR04056">
    <property type="entry name" value="OMP_RagA_SusC"/>
    <property type="match status" value="1"/>
</dbReference>
<dbReference type="Pfam" id="PF13715">
    <property type="entry name" value="CarbopepD_reg_2"/>
    <property type="match status" value="1"/>
</dbReference>
<dbReference type="PANTHER" id="PTHR32552:SF81">
    <property type="entry name" value="TONB-DEPENDENT OUTER MEMBRANE RECEPTOR"/>
    <property type="match status" value="1"/>
</dbReference>
<evidence type="ECO:0000256" key="10">
    <source>
        <dbReference type="ARBA" id="ARBA00023237"/>
    </source>
</evidence>
<evidence type="ECO:0000259" key="13">
    <source>
        <dbReference type="Pfam" id="PF07715"/>
    </source>
</evidence>
<dbReference type="InterPro" id="IPR039426">
    <property type="entry name" value="TonB-dep_rcpt-like"/>
</dbReference>
<evidence type="ECO:0000256" key="7">
    <source>
        <dbReference type="ARBA" id="ARBA00023065"/>
    </source>
</evidence>
<dbReference type="Gene3D" id="2.40.170.20">
    <property type="entry name" value="TonB-dependent receptor, beta-barrel domain"/>
    <property type="match status" value="1"/>
</dbReference>
<evidence type="ECO:0000256" key="1">
    <source>
        <dbReference type="ARBA" id="ARBA00004571"/>
    </source>
</evidence>
<organism evidence="14 15">
    <name type="scientific">Lacihabitans soyangensis</name>
    <dbReference type="NCBI Taxonomy" id="869394"/>
    <lineage>
        <taxon>Bacteria</taxon>
        <taxon>Pseudomonadati</taxon>
        <taxon>Bacteroidota</taxon>
        <taxon>Cytophagia</taxon>
        <taxon>Cytophagales</taxon>
        <taxon>Leadbetterellaceae</taxon>
        <taxon>Lacihabitans</taxon>
    </lineage>
</organism>
<protein>
    <submittedName>
        <fullName evidence="14">SusC/RagA family TonB-linked outer membrane protein</fullName>
    </submittedName>
</protein>
<dbReference type="Gene3D" id="2.170.130.10">
    <property type="entry name" value="TonB-dependent receptor, plug domain"/>
    <property type="match status" value="1"/>
</dbReference>
<dbReference type="Pfam" id="PF07715">
    <property type="entry name" value="Plug"/>
    <property type="match status" value="1"/>
</dbReference>